<dbReference type="EMBL" id="AHNU02000082">
    <property type="protein sequence ID" value="EMN88305.1"/>
    <property type="molecule type" value="Genomic_DNA"/>
</dbReference>
<comment type="caution">
    <text evidence="1">The sequence shown here is derived from an EMBL/GenBank/DDBJ whole genome shotgun (WGS) entry which is preliminary data.</text>
</comment>
<dbReference type="Proteomes" id="UP000012118">
    <property type="component" value="Unassembled WGS sequence"/>
</dbReference>
<gene>
    <name evidence="1" type="ORF">LEP1GSC108_1467</name>
</gene>
<keyword evidence="2" id="KW-1185">Reference proteome</keyword>
<name>M6Q528_9LEPT</name>
<proteinExistence type="predicted"/>
<reference evidence="1 2" key="1">
    <citation type="submission" date="2013-01" db="EMBL/GenBank/DDBJ databases">
        <authorList>
            <person name="Harkins D.M."/>
            <person name="Durkin A.S."/>
            <person name="Brinkac L.M."/>
            <person name="Haft D.H."/>
            <person name="Selengut J.D."/>
            <person name="Sanka R."/>
            <person name="DePew J."/>
            <person name="Purushe J."/>
            <person name="Chanthongthip A."/>
            <person name="Lattana O."/>
            <person name="Phetsouvanh R."/>
            <person name="Newton P.N."/>
            <person name="Vinetz J.M."/>
            <person name="Sutton G.G."/>
            <person name="Nierman W.C."/>
            <person name="Fouts D.E."/>
        </authorList>
    </citation>
    <scope>NUCLEOTIDE SEQUENCE [LARGE SCALE GENOMIC DNA]</scope>
    <source>
        <strain evidence="1 2">UI 13098</strain>
    </source>
</reference>
<organism evidence="1 2">
    <name type="scientific">Leptospira weilii str. UI 13098</name>
    <dbReference type="NCBI Taxonomy" id="1088542"/>
    <lineage>
        <taxon>Bacteria</taxon>
        <taxon>Pseudomonadati</taxon>
        <taxon>Spirochaetota</taxon>
        <taxon>Spirochaetia</taxon>
        <taxon>Leptospirales</taxon>
        <taxon>Leptospiraceae</taxon>
        <taxon>Leptospira</taxon>
    </lineage>
</organism>
<sequence>MTSKKQTKIDFQEKMIEFAEKEYSVDTKKFGSKHFYGIGKNDLD</sequence>
<evidence type="ECO:0000313" key="2">
    <source>
        <dbReference type="Proteomes" id="UP000012118"/>
    </source>
</evidence>
<dbReference type="AlphaFoldDB" id="M6Q528"/>
<evidence type="ECO:0000313" key="1">
    <source>
        <dbReference type="EMBL" id="EMN88305.1"/>
    </source>
</evidence>
<accession>M6Q528</accession>
<protein>
    <submittedName>
        <fullName evidence="1">Uncharacterized protein</fullName>
    </submittedName>
</protein>